<organism evidence="2">
    <name type="scientific">Ooceraea biroi</name>
    <name type="common">Clonal raider ant</name>
    <name type="synonym">Cerapachys biroi</name>
    <dbReference type="NCBI Taxonomy" id="2015173"/>
    <lineage>
        <taxon>Eukaryota</taxon>
        <taxon>Metazoa</taxon>
        <taxon>Ecdysozoa</taxon>
        <taxon>Arthropoda</taxon>
        <taxon>Hexapoda</taxon>
        <taxon>Insecta</taxon>
        <taxon>Pterygota</taxon>
        <taxon>Neoptera</taxon>
        <taxon>Endopterygota</taxon>
        <taxon>Hymenoptera</taxon>
        <taxon>Apocrita</taxon>
        <taxon>Aculeata</taxon>
        <taxon>Formicoidea</taxon>
        <taxon>Formicidae</taxon>
        <taxon>Dorylinae</taxon>
        <taxon>Ooceraea</taxon>
    </lineage>
</organism>
<dbReference type="EMBL" id="QOIP01000004">
    <property type="protein sequence ID" value="RLU23545.1"/>
    <property type="molecule type" value="Genomic_DNA"/>
</dbReference>
<comment type="caution">
    <text evidence="2">The sequence shown here is derived from an EMBL/GenBank/DDBJ whole genome shotgun (WGS) entry which is preliminary data.</text>
</comment>
<dbReference type="Proteomes" id="UP000279307">
    <property type="component" value="Chromosome 4"/>
</dbReference>
<accession>A0A3L8DSY0</accession>
<feature type="region of interest" description="Disordered" evidence="1">
    <location>
        <begin position="40"/>
        <end position="100"/>
    </location>
</feature>
<feature type="compositionally biased region" description="Polar residues" evidence="1">
    <location>
        <begin position="81"/>
        <end position="100"/>
    </location>
</feature>
<protein>
    <submittedName>
        <fullName evidence="2">Uncharacterized protein</fullName>
    </submittedName>
</protein>
<feature type="compositionally biased region" description="Basic and acidic residues" evidence="1">
    <location>
        <begin position="53"/>
        <end position="80"/>
    </location>
</feature>
<feature type="non-terminal residue" evidence="2">
    <location>
        <position position="1"/>
    </location>
</feature>
<name>A0A3L8DSY0_OOCBI</name>
<feature type="region of interest" description="Disordered" evidence="1">
    <location>
        <begin position="1"/>
        <end position="25"/>
    </location>
</feature>
<sequence length="125" mass="13579">KGQVHITPSYPHRPSQIGGPFTDGPQGACVPIGRFADTRTCGGDITSEVVPGENRRSLEKRAGDRPRLESRSRPVDESARSSRSTCFDSSKNPSTRDLNRQFCKSGNLQCALTASHRPSGAIKNR</sequence>
<proteinExistence type="predicted"/>
<dbReference type="AlphaFoldDB" id="A0A3L8DSY0"/>
<evidence type="ECO:0000256" key="1">
    <source>
        <dbReference type="SAM" id="MobiDB-lite"/>
    </source>
</evidence>
<reference evidence="2" key="2">
    <citation type="submission" date="2018-07" db="EMBL/GenBank/DDBJ databases">
        <authorList>
            <person name="Mckenzie S.K."/>
            <person name="Kronauer D.J.C."/>
        </authorList>
    </citation>
    <scope>NUCLEOTIDE SEQUENCE</scope>
    <source>
        <strain evidence="2">Clonal line C1</strain>
    </source>
</reference>
<evidence type="ECO:0000313" key="2">
    <source>
        <dbReference type="EMBL" id="RLU23545.1"/>
    </source>
</evidence>
<gene>
    <name evidence="2" type="ORF">DMN91_003750</name>
</gene>
<reference evidence="2" key="1">
    <citation type="journal article" date="2018" name="Genome Res.">
        <title>The genomic architecture and molecular evolution of ant odorant receptors.</title>
        <authorList>
            <person name="McKenzie S.K."/>
            <person name="Kronauer D.J.C."/>
        </authorList>
    </citation>
    <scope>NUCLEOTIDE SEQUENCE [LARGE SCALE GENOMIC DNA]</scope>
    <source>
        <strain evidence="2">Clonal line C1</strain>
    </source>
</reference>